<dbReference type="Proteomes" id="UP000294862">
    <property type="component" value="Unassembled WGS sequence"/>
</dbReference>
<organism evidence="1 2">
    <name type="scientific">Dokdonella fugitiva</name>
    <dbReference type="NCBI Taxonomy" id="328517"/>
    <lineage>
        <taxon>Bacteria</taxon>
        <taxon>Pseudomonadati</taxon>
        <taxon>Pseudomonadota</taxon>
        <taxon>Gammaproteobacteria</taxon>
        <taxon>Lysobacterales</taxon>
        <taxon>Rhodanobacteraceae</taxon>
        <taxon>Dokdonella</taxon>
    </lineage>
</organism>
<reference evidence="1 2" key="1">
    <citation type="journal article" date="2015" name="Stand. Genomic Sci.">
        <title>Genomic Encyclopedia of Bacterial and Archaeal Type Strains, Phase III: the genomes of soil and plant-associated and newly described type strains.</title>
        <authorList>
            <person name="Whitman W.B."/>
            <person name="Woyke T."/>
            <person name="Klenk H.P."/>
            <person name="Zhou Y."/>
            <person name="Lilburn T.G."/>
            <person name="Beck B.J."/>
            <person name="De Vos P."/>
            <person name="Vandamme P."/>
            <person name="Eisen J.A."/>
            <person name="Garrity G."/>
            <person name="Hugenholtz P."/>
            <person name="Kyrpides N.C."/>
        </authorList>
    </citation>
    <scope>NUCLEOTIDE SEQUENCE [LARGE SCALE GENOMIC DNA]</scope>
    <source>
        <strain evidence="1 2">A3</strain>
    </source>
</reference>
<keyword evidence="2" id="KW-1185">Reference proteome</keyword>
<dbReference type="EMBL" id="SLWQ01000003">
    <property type="protein sequence ID" value="TCO41424.1"/>
    <property type="molecule type" value="Genomic_DNA"/>
</dbReference>
<evidence type="ECO:0000313" key="2">
    <source>
        <dbReference type="Proteomes" id="UP000294862"/>
    </source>
</evidence>
<name>A0A4R2IAD9_9GAMM</name>
<gene>
    <name evidence="1" type="ORF">EV148_103344</name>
</gene>
<dbReference type="AlphaFoldDB" id="A0A4R2IAD9"/>
<proteinExistence type="predicted"/>
<accession>A0A4R2IAD9</accession>
<dbReference type="RefSeq" id="WP_131996518.1">
    <property type="nucleotide sequence ID" value="NZ_JACGXM010000004.1"/>
</dbReference>
<comment type="caution">
    <text evidence="1">The sequence shown here is derived from an EMBL/GenBank/DDBJ whole genome shotgun (WGS) entry which is preliminary data.</text>
</comment>
<evidence type="ECO:0000313" key="1">
    <source>
        <dbReference type="EMBL" id="TCO41424.1"/>
    </source>
</evidence>
<dbReference type="OrthoDB" id="8231038at2"/>
<sequence>MTERRHAPWWLVAAVLFAAAAPAQDRYAGRWTIARAEPAPWAAAGGAVDPAEVKRLVGQRVTFEAKRIRGPDPLGCTAPRYVVKDVPAEGLFQGGLAEYGDHAVDADTLATRLGFNGRPIATLDTGCEGAIDFHATGDDELLFALDNVIYRMHRDAARATRPRKTP</sequence>
<protein>
    <submittedName>
        <fullName evidence="1">Uncharacterized protein</fullName>
    </submittedName>
</protein>